<dbReference type="Pfam" id="PF04938">
    <property type="entry name" value="SIP1"/>
    <property type="match status" value="1"/>
</dbReference>
<feature type="compositionally biased region" description="Acidic residues" evidence="2">
    <location>
        <begin position="11"/>
        <end position="21"/>
    </location>
</feature>
<feature type="region of interest" description="Disordered" evidence="2">
    <location>
        <begin position="99"/>
        <end position="120"/>
    </location>
</feature>
<dbReference type="GO" id="GO:0000387">
    <property type="term" value="P:spliceosomal snRNP assembly"/>
    <property type="evidence" value="ECO:0007669"/>
    <property type="project" value="InterPro"/>
</dbReference>
<dbReference type="GO" id="GO:0005634">
    <property type="term" value="C:nucleus"/>
    <property type="evidence" value="ECO:0007669"/>
    <property type="project" value="TreeGrafter"/>
</dbReference>
<feature type="compositionally biased region" description="Low complexity" evidence="2">
    <location>
        <begin position="99"/>
        <end position="117"/>
    </location>
</feature>
<gene>
    <name evidence="3" type="ORF">RB653_008030</name>
</gene>
<evidence type="ECO:0000313" key="3">
    <source>
        <dbReference type="EMBL" id="KAK5578360.1"/>
    </source>
</evidence>
<protein>
    <recommendedName>
        <fullName evidence="5">Gem-associated protein 2</fullName>
    </recommendedName>
</protein>
<dbReference type="Proteomes" id="UP001344447">
    <property type="component" value="Unassembled WGS sequence"/>
</dbReference>
<feature type="region of interest" description="Disordered" evidence="2">
    <location>
        <begin position="161"/>
        <end position="199"/>
    </location>
</feature>
<feature type="region of interest" description="Disordered" evidence="2">
    <location>
        <begin position="1"/>
        <end position="23"/>
    </location>
</feature>
<dbReference type="PANTHER" id="PTHR12794">
    <property type="entry name" value="GEMIN2"/>
    <property type="match status" value="1"/>
</dbReference>
<accession>A0AAN7YZG0</accession>
<sequence>MDEFQSKAFEVGEEIEPDDNEPLTGEEYLQRVKWQSNRCPSVVVANIDYSKIKITTPSKTYFTLPPSITKCKKELLPTPIWEKEFLNDFSEFRQKLQNIKSNKPKNNNNNNNSNNNSLIPQIPHINDKRYWYIFCFGSNGNNSDLKMKDVNNEFCDEEYENNDYEEEVEYNENEEGEEEEGEEDEEDEDEEDYYTTKKPTIGNKPTMDILCRLDHVLTVALVNYHIEWLEKREFTQDRSYWLYMLLSLLEKPIDPDTCSNLRSCIRRLSVFRSKITNLNDPNLPSINILFTIIGKYFDQLEPSDILYL</sequence>
<dbReference type="Gene3D" id="1.20.58.1070">
    <property type="match status" value="1"/>
</dbReference>
<organism evidence="3 4">
    <name type="scientific">Dictyostelium firmibasis</name>
    <dbReference type="NCBI Taxonomy" id="79012"/>
    <lineage>
        <taxon>Eukaryota</taxon>
        <taxon>Amoebozoa</taxon>
        <taxon>Evosea</taxon>
        <taxon>Eumycetozoa</taxon>
        <taxon>Dictyostelia</taxon>
        <taxon>Dictyosteliales</taxon>
        <taxon>Dictyosteliaceae</taxon>
        <taxon>Dictyostelium</taxon>
    </lineage>
</organism>
<comment type="caution">
    <text evidence="3">The sequence shown here is derived from an EMBL/GenBank/DDBJ whole genome shotgun (WGS) entry which is preliminary data.</text>
</comment>
<evidence type="ECO:0008006" key="5">
    <source>
        <dbReference type="Google" id="ProtNLM"/>
    </source>
</evidence>
<feature type="compositionally biased region" description="Acidic residues" evidence="2">
    <location>
        <begin position="161"/>
        <end position="193"/>
    </location>
</feature>
<proteinExistence type="inferred from homology"/>
<evidence type="ECO:0000256" key="1">
    <source>
        <dbReference type="ARBA" id="ARBA00025758"/>
    </source>
</evidence>
<keyword evidence="4" id="KW-1185">Reference proteome</keyword>
<comment type="similarity">
    <text evidence="1">Belongs to the gemin-2 family.</text>
</comment>
<dbReference type="FunFam" id="1.20.58.1070:FF:000016">
    <property type="entry name" value="Gem-associated protein 2"/>
    <property type="match status" value="1"/>
</dbReference>
<dbReference type="GO" id="GO:0032797">
    <property type="term" value="C:SMN complex"/>
    <property type="evidence" value="ECO:0007669"/>
    <property type="project" value="TreeGrafter"/>
</dbReference>
<reference evidence="3 4" key="1">
    <citation type="submission" date="2023-11" db="EMBL/GenBank/DDBJ databases">
        <title>Dfirmibasis_genome.</title>
        <authorList>
            <person name="Edelbroek B."/>
            <person name="Kjellin J."/>
            <person name="Jerlstrom-Hultqvist J."/>
            <person name="Soderbom F."/>
        </authorList>
    </citation>
    <scope>NUCLEOTIDE SEQUENCE [LARGE SCALE GENOMIC DNA]</scope>
    <source>
        <strain evidence="3 4">TNS-C-14</strain>
    </source>
</reference>
<name>A0AAN7YZG0_9MYCE</name>
<evidence type="ECO:0000313" key="4">
    <source>
        <dbReference type="Proteomes" id="UP001344447"/>
    </source>
</evidence>
<dbReference type="AlphaFoldDB" id="A0AAN7YZG0"/>
<dbReference type="PANTHER" id="PTHR12794:SF0">
    <property type="entry name" value="GEM-ASSOCIATED PROTEIN 2"/>
    <property type="match status" value="1"/>
</dbReference>
<evidence type="ECO:0000256" key="2">
    <source>
        <dbReference type="SAM" id="MobiDB-lite"/>
    </source>
</evidence>
<dbReference type="EMBL" id="JAVFKY010000003">
    <property type="protein sequence ID" value="KAK5578360.1"/>
    <property type="molecule type" value="Genomic_DNA"/>
</dbReference>
<dbReference type="InterPro" id="IPR035426">
    <property type="entry name" value="Gemin2/Brr1"/>
</dbReference>